<dbReference type="AlphaFoldDB" id="A0A0F7RYC5"/>
<protein>
    <submittedName>
        <fullName evidence="2">Uncharacterized protein</fullName>
    </submittedName>
</protein>
<reference evidence="3" key="1">
    <citation type="submission" date="2014-06" db="EMBL/GenBank/DDBJ databases">
        <authorList>
            <person name="Berkman P.J."/>
        </authorList>
    </citation>
    <scope>NUCLEOTIDE SEQUENCE [LARGE SCALE GENOMIC DNA]</scope>
</reference>
<dbReference type="Proteomes" id="UP000242770">
    <property type="component" value="Unassembled WGS sequence"/>
</dbReference>
<gene>
    <name evidence="2" type="primary">SSCI68160.1</name>
</gene>
<dbReference type="EMBL" id="CCFA01004043">
    <property type="protein sequence ID" value="CDS01510.1"/>
    <property type="molecule type" value="Genomic_DNA"/>
</dbReference>
<feature type="region of interest" description="Disordered" evidence="1">
    <location>
        <begin position="1"/>
        <end position="33"/>
    </location>
</feature>
<accession>A0A0F7RYC5</accession>
<evidence type="ECO:0000313" key="3">
    <source>
        <dbReference type="Proteomes" id="UP000242770"/>
    </source>
</evidence>
<organism evidence="2 3">
    <name type="scientific">Sporisorium scitamineum</name>
    <dbReference type="NCBI Taxonomy" id="49012"/>
    <lineage>
        <taxon>Eukaryota</taxon>
        <taxon>Fungi</taxon>
        <taxon>Dikarya</taxon>
        <taxon>Basidiomycota</taxon>
        <taxon>Ustilaginomycotina</taxon>
        <taxon>Ustilaginomycetes</taxon>
        <taxon>Ustilaginales</taxon>
        <taxon>Ustilaginaceae</taxon>
        <taxon>Sporisorium</taxon>
    </lineage>
</organism>
<sequence>MASKPCGLVQAGKPPADKGTDGNLGRATTYGCQ</sequence>
<keyword evidence="3" id="KW-1185">Reference proteome</keyword>
<evidence type="ECO:0000256" key="1">
    <source>
        <dbReference type="SAM" id="MobiDB-lite"/>
    </source>
</evidence>
<proteinExistence type="predicted"/>
<evidence type="ECO:0000313" key="2">
    <source>
        <dbReference type="EMBL" id="CDS01510.1"/>
    </source>
</evidence>
<name>A0A0F7RYC5_9BASI</name>